<evidence type="ECO:0000259" key="8">
    <source>
        <dbReference type="PROSITE" id="PS51704"/>
    </source>
</evidence>
<sequence length="90" mass="9866">MFPDSSSFAYSLALLTSVSDVVVWCDVQLTKDGDGICGPFLTLENFTNIADVFQNQGTSYLVNGVSMKGYFSIDFTLNDLSNVSCKLEFI</sequence>
<comment type="similarity">
    <text evidence="1">Belongs to the glycerophosphoryl diester phosphodiesterase family.</text>
</comment>
<evidence type="ECO:0000256" key="6">
    <source>
        <dbReference type="ARBA" id="ARBA00047512"/>
    </source>
</evidence>
<accession>A0AAN7MI62</accession>
<name>A0AAN7MI62_TRANT</name>
<dbReference type="InterPro" id="IPR017946">
    <property type="entry name" value="PLC-like_Pdiesterase_TIM-brl"/>
</dbReference>
<protein>
    <recommendedName>
        <fullName evidence="2">glycerophosphodiester phosphodiesterase</fullName>
        <ecNumber evidence="2">3.1.4.46</ecNumber>
    </recommendedName>
</protein>
<dbReference type="PROSITE" id="PS51704">
    <property type="entry name" value="GP_PDE"/>
    <property type="match status" value="1"/>
</dbReference>
<evidence type="ECO:0000256" key="3">
    <source>
        <dbReference type="ARBA" id="ARBA00022729"/>
    </source>
</evidence>
<dbReference type="GO" id="GO:0006071">
    <property type="term" value="P:glycerol metabolic process"/>
    <property type="evidence" value="ECO:0007669"/>
    <property type="project" value="UniProtKB-KW"/>
</dbReference>
<gene>
    <name evidence="9" type="ORF">SAY86_004158</name>
</gene>
<dbReference type="AlphaFoldDB" id="A0AAN7MI62"/>
<keyword evidence="4" id="KW-0319">Glycerol metabolism</keyword>
<proteinExistence type="inferred from homology"/>
<evidence type="ECO:0000256" key="1">
    <source>
        <dbReference type="ARBA" id="ARBA00007277"/>
    </source>
</evidence>
<comment type="caution">
    <text evidence="9">The sequence shown here is derived from an EMBL/GenBank/DDBJ whole genome shotgun (WGS) entry which is preliminary data.</text>
</comment>
<dbReference type="EMBL" id="JAXQNO010000001">
    <property type="protein sequence ID" value="KAK4804341.1"/>
    <property type="molecule type" value="Genomic_DNA"/>
</dbReference>
<dbReference type="InterPro" id="IPR030395">
    <property type="entry name" value="GP_PDE_dom"/>
</dbReference>
<evidence type="ECO:0000313" key="10">
    <source>
        <dbReference type="Proteomes" id="UP001346149"/>
    </source>
</evidence>
<dbReference type="SUPFAM" id="SSF51695">
    <property type="entry name" value="PLC-like phosphodiesterases"/>
    <property type="match status" value="1"/>
</dbReference>
<keyword evidence="5" id="KW-0378">Hydrolase</keyword>
<feature type="domain" description="GP-PDE" evidence="8">
    <location>
        <begin position="1"/>
        <end position="90"/>
    </location>
</feature>
<dbReference type="GO" id="GO:0006629">
    <property type="term" value="P:lipid metabolic process"/>
    <property type="evidence" value="ECO:0007669"/>
    <property type="project" value="InterPro"/>
</dbReference>
<evidence type="ECO:0000256" key="4">
    <source>
        <dbReference type="ARBA" id="ARBA00022798"/>
    </source>
</evidence>
<dbReference type="PANTHER" id="PTHR43620">
    <property type="entry name" value="GLYCEROPHOSPHORYL DIESTER PHOSPHODIESTERASE"/>
    <property type="match status" value="1"/>
</dbReference>
<dbReference type="GO" id="GO:0008889">
    <property type="term" value="F:glycerophosphodiester phosphodiesterase activity"/>
    <property type="evidence" value="ECO:0007669"/>
    <property type="project" value="UniProtKB-EC"/>
</dbReference>
<dbReference type="EC" id="3.1.4.46" evidence="2"/>
<feature type="signal peptide" evidence="7">
    <location>
        <begin position="1"/>
        <end position="24"/>
    </location>
</feature>
<organism evidence="9 10">
    <name type="scientific">Trapa natans</name>
    <name type="common">Water chestnut</name>
    <dbReference type="NCBI Taxonomy" id="22666"/>
    <lineage>
        <taxon>Eukaryota</taxon>
        <taxon>Viridiplantae</taxon>
        <taxon>Streptophyta</taxon>
        <taxon>Embryophyta</taxon>
        <taxon>Tracheophyta</taxon>
        <taxon>Spermatophyta</taxon>
        <taxon>Magnoliopsida</taxon>
        <taxon>eudicotyledons</taxon>
        <taxon>Gunneridae</taxon>
        <taxon>Pentapetalae</taxon>
        <taxon>rosids</taxon>
        <taxon>malvids</taxon>
        <taxon>Myrtales</taxon>
        <taxon>Lythraceae</taxon>
        <taxon>Trapa</taxon>
    </lineage>
</organism>
<evidence type="ECO:0000256" key="2">
    <source>
        <dbReference type="ARBA" id="ARBA00012247"/>
    </source>
</evidence>
<comment type="catalytic activity">
    <reaction evidence="6">
        <text>a sn-glycero-3-phosphodiester + H2O = an alcohol + sn-glycerol 3-phosphate + H(+)</text>
        <dbReference type="Rhea" id="RHEA:12969"/>
        <dbReference type="ChEBI" id="CHEBI:15377"/>
        <dbReference type="ChEBI" id="CHEBI:15378"/>
        <dbReference type="ChEBI" id="CHEBI:30879"/>
        <dbReference type="ChEBI" id="CHEBI:57597"/>
        <dbReference type="ChEBI" id="CHEBI:83408"/>
        <dbReference type="EC" id="3.1.4.46"/>
    </reaction>
</comment>
<evidence type="ECO:0000313" key="9">
    <source>
        <dbReference type="EMBL" id="KAK4804341.1"/>
    </source>
</evidence>
<keyword evidence="3 7" id="KW-0732">Signal</keyword>
<dbReference type="Proteomes" id="UP001346149">
    <property type="component" value="Unassembled WGS sequence"/>
</dbReference>
<feature type="chain" id="PRO_5042980201" description="glycerophosphodiester phosphodiesterase" evidence="7">
    <location>
        <begin position="25"/>
        <end position="90"/>
    </location>
</feature>
<reference evidence="9 10" key="1">
    <citation type="journal article" date="2023" name="Hortic Res">
        <title>Pangenome of water caltrop reveals structural variations and asymmetric subgenome divergence after allopolyploidization.</title>
        <authorList>
            <person name="Zhang X."/>
            <person name="Chen Y."/>
            <person name="Wang L."/>
            <person name="Yuan Y."/>
            <person name="Fang M."/>
            <person name="Shi L."/>
            <person name="Lu R."/>
            <person name="Comes H.P."/>
            <person name="Ma Y."/>
            <person name="Chen Y."/>
            <person name="Huang G."/>
            <person name="Zhou Y."/>
            <person name="Zheng Z."/>
            <person name="Qiu Y."/>
        </authorList>
    </citation>
    <scope>NUCLEOTIDE SEQUENCE [LARGE SCALE GENOMIC DNA]</scope>
    <source>
        <strain evidence="9">F231</strain>
    </source>
</reference>
<keyword evidence="10" id="KW-1185">Reference proteome</keyword>
<dbReference type="Gene3D" id="3.20.20.190">
    <property type="entry name" value="Phosphatidylinositol (PI) phosphodiesterase"/>
    <property type="match status" value="1"/>
</dbReference>
<dbReference type="PANTHER" id="PTHR43620:SF7">
    <property type="entry name" value="GLYCEROPHOSPHODIESTER PHOSPHODIESTERASE GDPD5-RELATED"/>
    <property type="match status" value="1"/>
</dbReference>
<evidence type="ECO:0000256" key="5">
    <source>
        <dbReference type="ARBA" id="ARBA00022801"/>
    </source>
</evidence>
<evidence type="ECO:0000256" key="7">
    <source>
        <dbReference type="SAM" id="SignalP"/>
    </source>
</evidence>